<evidence type="ECO:0000259" key="3">
    <source>
        <dbReference type="PROSITE" id="PS50157"/>
    </source>
</evidence>
<dbReference type="Proteomes" id="UP000011715">
    <property type="component" value="Unassembled WGS sequence"/>
</dbReference>
<dbReference type="eggNOG" id="ENOG502T48N">
    <property type="taxonomic scope" value="Eukaryota"/>
</dbReference>
<dbReference type="EMBL" id="ADBL01001335">
    <property type="status" value="NOT_ANNOTATED_CDS"/>
    <property type="molecule type" value="Genomic_DNA"/>
</dbReference>
<dbReference type="PROSITE" id="PS00028">
    <property type="entry name" value="ZINC_FINGER_C2H2_1"/>
    <property type="match status" value="2"/>
</dbReference>
<dbReference type="OrthoDB" id="3045089at2759"/>
<dbReference type="PANTHER" id="PTHR38886:SF1">
    <property type="entry name" value="NACHT-NTPASE AND P-LOOP NTPASES N-TERMINAL DOMAIN-CONTAINING PROTEIN"/>
    <property type="match status" value="1"/>
</dbReference>
<organism evidence="5 6">
    <name type="scientific">Magnaporthiopsis poae (strain ATCC 64411 / 73-15)</name>
    <name type="common">Kentucky bluegrass fungus</name>
    <name type="synonym">Magnaporthe poae</name>
    <dbReference type="NCBI Taxonomy" id="644358"/>
    <lineage>
        <taxon>Eukaryota</taxon>
        <taxon>Fungi</taxon>
        <taxon>Dikarya</taxon>
        <taxon>Ascomycota</taxon>
        <taxon>Pezizomycotina</taxon>
        <taxon>Sordariomycetes</taxon>
        <taxon>Sordariomycetidae</taxon>
        <taxon>Magnaporthales</taxon>
        <taxon>Magnaporthaceae</taxon>
        <taxon>Magnaporthiopsis</taxon>
    </lineage>
</organism>
<gene>
    <name evidence="4" type="ORF">MAPG_05592</name>
</gene>
<feature type="domain" description="C2H2-type" evidence="3">
    <location>
        <begin position="527"/>
        <end position="556"/>
    </location>
</feature>
<dbReference type="OMA" id="SSCKACI"/>
<reference evidence="4" key="3">
    <citation type="submission" date="2011-03" db="EMBL/GenBank/DDBJ databases">
        <title>Annotation of Magnaporthe poae ATCC 64411.</title>
        <authorList>
            <person name="Ma L.-J."/>
            <person name="Dead R."/>
            <person name="Young S.K."/>
            <person name="Zeng Q."/>
            <person name="Gargeya S."/>
            <person name="Fitzgerald M."/>
            <person name="Haas B."/>
            <person name="Abouelleil A."/>
            <person name="Alvarado L."/>
            <person name="Arachchi H.M."/>
            <person name="Berlin A."/>
            <person name="Brown A."/>
            <person name="Chapman S.B."/>
            <person name="Chen Z."/>
            <person name="Dunbar C."/>
            <person name="Freedman E."/>
            <person name="Gearin G."/>
            <person name="Gellesch M."/>
            <person name="Goldberg J."/>
            <person name="Griggs A."/>
            <person name="Gujja S."/>
            <person name="Heiman D."/>
            <person name="Howarth C."/>
            <person name="Larson L."/>
            <person name="Lui A."/>
            <person name="MacDonald P.J.P."/>
            <person name="Mehta T."/>
            <person name="Montmayeur A."/>
            <person name="Murphy C."/>
            <person name="Neiman D."/>
            <person name="Pearson M."/>
            <person name="Priest M."/>
            <person name="Roberts A."/>
            <person name="Saif S."/>
            <person name="Shea T."/>
            <person name="Shenoy N."/>
            <person name="Sisk P."/>
            <person name="Stolte C."/>
            <person name="Sykes S."/>
            <person name="Yandava C."/>
            <person name="Wortman J."/>
            <person name="Nusbaum C."/>
            <person name="Birren B."/>
        </authorList>
    </citation>
    <scope>NUCLEOTIDE SEQUENCE</scope>
    <source>
        <strain evidence="4">ATCC 64411</strain>
    </source>
</reference>
<dbReference type="EMBL" id="GL876969">
    <property type="protein sequence ID" value="KLU86580.1"/>
    <property type="molecule type" value="Genomic_DNA"/>
</dbReference>
<keyword evidence="6" id="KW-1185">Reference proteome</keyword>
<dbReference type="GO" id="GO:0008270">
    <property type="term" value="F:zinc ion binding"/>
    <property type="evidence" value="ECO:0007669"/>
    <property type="project" value="UniProtKB-KW"/>
</dbReference>
<keyword evidence="1" id="KW-0862">Zinc</keyword>
<reference evidence="5" key="5">
    <citation type="submission" date="2015-06" db="UniProtKB">
        <authorList>
            <consortium name="EnsemblFungi"/>
        </authorList>
    </citation>
    <scope>IDENTIFICATION</scope>
    <source>
        <strain evidence="5">ATCC 64411</strain>
    </source>
</reference>
<evidence type="ECO:0000313" key="4">
    <source>
        <dbReference type="EMBL" id="KLU86580.1"/>
    </source>
</evidence>
<dbReference type="EnsemblFungi" id="MAPG_05592T0">
    <property type="protein sequence ID" value="MAPG_05592T0"/>
    <property type="gene ID" value="MAPG_05592"/>
</dbReference>
<keyword evidence="1" id="KW-0863">Zinc-finger</keyword>
<proteinExistence type="predicted"/>
<evidence type="ECO:0000313" key="6">
    <source>
        <dbReference type="Proteomes" id="UP000011715"/>
    </source>
</evidence>
<dbReference type="SUPFAM" id="SSF57667">
    <property type="entry name" value="beta-beta-alpha zinc fingers"/>
    <property type="match status" value="1"/>
</dbReference>
<name>A0A0C4DZT5_MAGP6</name>
<dbReference type="Gene3D" id="3.30.160.60">
    <property type="entry name" value="Classic Zinc Finger"/>
    <property type="match status" value="1"/>
</dbReference>
<dbReference type="STRING" id="644358.A0A0C4DZT5"/>
<evidence type="ECO:0000313" key="5">
    <source>
        <dbReference type="EnsemblFungi" id="MAPG_05592T0"/>
    </source>
</evidence>
<dbReference type="InterPro" id="IPR054464">
    <property type="entry name" value="ULD_fung"/>
</dbReference>
<evidence type="ECO:0000256" key="2">
    <source>
        <dbReference type="SAM" id="MobiDB-lite"/>
    </source>
</evidence>
<dbReference type="SMART" id="SM00355">
    <property type="entry name" value="ZnF_C2H2"/>
    <property type="match status" value="2"/>
</dbReference>
<dbReference type="PROSITE" id="PS50157">
    <property type="entry name" value="ZINC_FINGER_C2H2_2"/>
    <property type="match status" value="1"/>
</dbReference>
<dbReference type="PANTHER" id="PTHR38886">
    <property type="entry name" value="SESA DOMAIN-CONTAINING PROTEIN"/>
    <property type="match status" value="1"/>
</dbReference>
<reference evidence="5" key="4">
    <citation type="journal article" date="2015" name="G3 (Bethesda)">
        <title>Genome sequences of three phytopathogenic species of the Magnaporthaceae family of fungi.</title>
        <authorList>
            <person name="Okagaki L.H."/>
            <person name="Nunes C.C."/>
            <person name="Sailsbery J."/>
            <person name="Clay B."/>
            <person name="Brown D."/>
            <person name="John T."/>
            <person name="Oh Y."/>
            <person name="Young N."/>
            <person name="Fitzgerald M."/>
            <person name="Haas B.J."/>
            <person name="Zeng Q."/>
            <person name="Young S."/>
            <person name="Adiconis X."/>
            <person name="Fan L."/>
            <person name="Levin J.Z."/>
            <person name="Mitchell T.K."/>
            <person name="Okubara P.A."/>
            <person name="Farman M.L."/>
            <person name="Kohn L.M."/>
            <person name="Birren B."/>
            <person name="Ma L.-J."/>
            <person name="Dean R.A."/>
        </authorList>
    </citation>
    <scope>NUCLEOTIDE SEQUENCE</scope>
    <source>
        <strain evidence="5">ATCC 64411 / 73-15</strain>
    </source>
</reference>
<feature type="compositionally biased region" description="Acidic residues" evidence="2">
    <location>
        <begin position="361"/>
        <end position="370"/>
    </location>
</feature>
<dbReference type="Pfam" id="PF22893">
    <property type="entry name" value="ULD_2"/>
    <property type="match status" value="1"/>
</dbReference>
<dbReference type="InterPro" id="IPR013087">
    <property type="entry name" value="Znf_C2H2_type"/>
</dbReference>
<dbReference type="AlphaFoldDB" id="A0A0C4DZT5"/>
<protein>
    <recommendedName>
        <fullName evidence="3">C2H2-type domain-containing protein</fullName>
    </recommendedName>
</protein>
<dbReference type="InterPro" id="IPR036236">
    <property type="entry name" value="Znf_C2H2_sf"/>
</dbReference>
<feature type="region of interest" description="Disordered" evidence="2">
    <location>
        <begin position="358"/>
        <end position="396"/>
    </location>
</feature>
<keyword evidence="1" id="KW-0479">Metal-binding</keyword>
<reference evidence="4" key="1">
    <citation type="submission" date="2010-05" db="EMBL/GenBank/DDBJ databases">
        <title>The Genome Sequence of Magnaporthe poae strain ATCC 64411.</title>
        <authorList>
            <consortium name="The Broad Institute Genome Sequencing Platform"/>
            <consortium name="Broad Institute Genome Sequencing Center for Infectious Disease"/>
            <person name="Ma L.-J."/>
            <person name="Dead R."/>
            <person name="Young S."/>
            <person name="Zeng Q."/>
            <person name="Koehrsen M."/>
            <person name="Alvarado L."/>
            <person name="Berlin A."/>
            <person name="Chapman S.B."/>
            <person name="Chen Z."/>
            <person name="Freedman E."/>
            <person name="Gellesch M."/>
            <person name="Goldberg J."/>
            <person name="Griggs A."/>
            <person name="Gujja S."/>
            <person name="Heilman E.R."/>
            <person name="Heiman D."/>
            <person name="Hepburn T."/>
            <person name="Howarth C."/>
            <person name="Jen D."/>
            <person name="Larson L."/>
            <person name="Mehta T."/>
            <person name="Neiman D."/>
            <person name="Pearson M."/>
            <person name="Roberts A."/>
            <person name="Saif S."/>
            <person name="Shea T."/>
            <person name="Shenoy N."/>
            <person name="Sisk P."/>
            <person name="Stolte C."/>
            <person name="Sykes S."/>
            <person name="Walk T."/>
            <person name="White J."/>
            <person name="Yandava C."/>
            <person name="Haas B."/>
            <person name="Nusbaum C."/>
            <person name="Birren B."/>
        </authorList>
    </citation>
    <scope>NUCLEOTIDE SEQUENCE</scope>
    <source>
        <strain evidence="4">ATCC 64411</strain>
    </source>
</reference>
<accession>A0A0C4DZT5</accession>
<evidence type="ECO:0000256" key="1">
    <source>
        <dbReference type="PROSITE-ProRule" id="PRU00042"/>
    </source>
</evidence>
<sequence>MSTALTFGSVGDIIAICRIAVELGSALKGAAAEYLELREQLDGFSRVLLHVVTTYRPRSQAPASLICLEHDIGTAVHECGNLIQVTLDRVVRRYSESLNQGGSGNKAKDAYKKIEFTLREKNDLTKLRRKLSETTATLSLLSSLATRQLAVLDTTAILDRIDHTSREIALRQDQAQERLQSLVESSQGACAALGVIRALLEQLVQGMAGLPALLFGLIALNSLRLDPTKGLPAHIENAMGNVLELPLDWIFEWQDFDYMLQRHFEKRDLKGKEKVRKKQYALEDHCSGMDLDRSRPLAQWLRRGMKVNMSMVFMVTKQELTRSRCPRCHTEVVATEGRTVQCEISQCGMWFRVSESQYAEEKDDQGDGQEDAGGMRAVPRDGDVRGETADRAASRKIHATDCKPADFQRVRLLTVLDAARPPNLVPAGAQSLPNATGITYVTAEQAATSSYPGEVASDPLSNDEVMPHWLGSIPALELPRLFGRLLQDPEWRAGGAKYLKCNFCDKRLTCLASWTIHLYSHIGVKRFRCEVKGCDRLFMVAANHRRHLEMHRSDALSETGYQDHQSG</sequence>
<dbReference type="VEuPathDB" id="FungiDB:MAPG_05592"/>
<reference evidence="6" key="2">
    <citation type="submission" date="2010-05" db="EMBL/GenBank/DDBJ databases">
        <title>The genome sequence of Magnaporthe poae strain ATCC 64411.</title>
        <authorList>
            <person name="Ma L.-J."/>
            <person name="Dead R."/>
            <person name="Young S."/>
            <person name="Zeng Q."/>
            <person name="Koehrsen M."/>
            <person name="Alvarado L."/>
            <person name="Berlin A."/>
            <person name="Chapman S.B."/>
            <person name="Chen Z."/>
            <person name="Freedman E."/>
            <person name="Gellesch M."/>
            <person name="Goldberg J."/>
            <person name="Griggs A."/>
            <person name="Gujja S."/>
            <person name="Heilman E.R."/>
            <person name="Heiman D."/>
            <person name="Hepburn T."/>
            <person name="Howarth C."/>
            <person name="Jen D."/>
            <person name="Larson L."/>
            <person name="Mehta T."/>
            <person name="Neiman D."/>
            <person name="Pearson M."/>
            <person name="Roberts A."/>
            <person name="Saif S."/>
            <person name="Shea T."/>
            <person name="Shenoy N."/>
            <person name="Sisk P."/>
            <person name="Stolte C."/>
            <person name="Sykes S."/>
            <person name="Walk T."/>
            <person name="White J."/>
            <person name="Yandava C."/>
            <person name="Haas B."/>
            <person name="Nusbaum C."/>
            <person name="Birren B."/>
        </authorList>
    </citation>
    <scope>NUCLEOTIDE SEQUENCE [LARGE SCALE GENOMIC DNA]</scope>
    <source>
        <strain evidence="6">ATCC 64411 / 73-15</strain>
    </source>
</reference>
<feature type="compositionally biased region" description="Basic and acidic residues" evidence="2">
    <location>
        <begin position="378"/>
        <end position="396"/>
    </location>
</feature>